<dbReference type="AlphaFoldDB" id="A0A6J7JDT0"/>
<evidence type="ECO:0000256" key="2">
    <source>
        <dbReference type="SAM" id="Phobius"/>
    </source>
</evidence>
<feature type="compositionally biased region" description="Low complexity" evidence="1">
    <location>
        <begin position="79"/>
        <end position="92"/>
    </location>
</feature>
<evidence type="ECO:0000256" key="1">
    <source>
        <dbReference type="SAM" id="MobiDB-lite"/>
    </source>
</evidence>
<feature type="transmembrane region" description="Helical" evidence="2">
    <location>
        <begin position="40"/>
        <end position="57"/>
    </location>
</feature>
<keyword evidence="2" id="KW-0472">Membrane</keyword>
<keyword evidence="2" id="KW-0812">Transmembrane</keyword>
<keyword evidence="2" id="KW-1133">Transmembrane helix</keyword>
<sequence length="380" mass="40252">MDTEIDWQRELDSSFGSGPDVPAGHYVAAGQRAVRRRRQLAAVLTTAALVLVGGVVWSTSPGSAPRSDAPVATQPPPSASASASATPSTKPAARGRDMPWLKNEPPARALLGGLEIRPGAVVHERRDALYPGKDTESAALDISFRGSRWWLVLEWDRGGSSMSSTRPEDGFADSFDAFVRAEVATGGMTSAPADDVLGLTGGLATWQGGNLEAAPGVTVVRQVEDPVPGDDSLGLVLRSEGQTTWALFTQGGDASTWEPEAESGWLTFDQWLADHVALETGGPRVRLVELEDDGTVRPSVAGVEVLDQRARPDLPAYGTSEVPSALALVSWQGERWFVLVLRFDGEDGVTTFAAEKADGATTLDDFIAFAADRSDEGGLR</sequence>
<evidence type="ECO:0000313" key="3">
    <source>
        <dbReference type="EMBL" id="CAB4941475.1"/>
    </source>
</evidence>
<feature type="region of interest" description="Disordered" evidence="1">
    <location>
        <begin position="61"/>
        <end position="101"/>
    </location>
</feature>
<gene>
    <name evidence="3" type="ORF">UFOPK3662_01922</name>
</gene>
<accession>A0A6J7JDT0</accession>
<name>A0A6J7JDT0_9ZZZZ</name>
<proteinExistence type="predicted"/>
<reference evidence="3" key="1">
    <citation type="submission" date="2020-05" db="EMBL/GenBank/DDBJ databases">
        <authorList>
            <person name="Chiriac C."/>
            <person name="Salcher M."/>
            <person name="Ghai R."/>
            <person name="Kavagutti S V."/>
        </authorList>
    </citation>
    <scope>NUCLEOTIDE SEQUENCE</scope>
</reference>
<dbReference type="EMBL" id="CAFBMW010000014">
    <property type="protein sequence ID" value="CAB4941475.1"/>
    <property type="molecule type" value="Genomic_DNA"/>
</dbReference>
<organism evidence="3">
    <name type="scientific">freshwater metagenome</name>
    <dbReference type="NCBI Taxonomy" id="449393"/>
    <lineage>
        <taxon>unclassified sequences</taxon>
        <taxon>metagenomes</taxon>
        <taxon>ecological metagenomes</taxon>
    </lineage>
</organism>
<protein>
    <submittedName>
        <fullName evidence="3">Unannotated protein</fullName>
    </submittedName>
</protein>